<dbReference type="InParanoid" id="A2DGM6"/>
<dbReference type="SUPFAM" id="SSF54001">
    <property type="entry name" value="Cysteine proteinases"/>
    <property type="match status" value="1"/>
</dbReference>
<dbReference type="RefSeq" id="XP_001581399.1">
    <property type="nucleotide sequence ID" value="XM_001581349.1"/>
</dbReference>
<evidence type="ECO:0000313" key="2">
    <source>
        <dbReference type="Proteomes" id="UP000001542"/>
    </source>
</evidence>
<dbReference type="OrthoDB" id="409136at2759"/>
<dbReference type="KEGG" id="tva:5465950"/>
<dbReference type="Gene3D" id="2.20.25.10">
    <property type="match status" value="1"/>
</dbReference>
<dbReference type="InterPro" id="IPR038765">
    <property type="entry name" value="Papain-like_cys_pep_sf"/>
</dbReference>
<dbReference type="EMBL" id="DS113198">
    <property type="protein sequence ID" value="EAY20413.1"/>
    <property type="molecule type" value="Genomic_DNA"/>
</dbReference>
<dbReference type="STRING" id="5722.A2DGM6"/>
<dbReference type="Proteomes" id="UP000001542">
    <property type="component" value="Unassembled WGS sequence"/>
</dbReference>
<dbReference type="SMR" id="A2DGM6"/>
<protein>
    <submittedName>
        <fullName evidence="1">Uncharacterized protein</fullName>
    </submittedName>
</protein>
<dbReference type="VEuPathDB" id="TrichDB:TVAG_110250"/>
<gene>
    <name evidence="1" type="ORF">TVAG_110250</name>
</gene>
<evidence type="ECO:0000313" key="1">
    <source>
        <dbReference type="EMBL" id="EAY20413.1"/>
    </source>
</evidence>
<proteinExistence type="predicted"/>
<dbReference type="VEuPathDB" id="TrichDB:TVAGG3_0997870"/>
<sequence length="391" mass="45551">MLRVRFWYCGKSYQTDITRDVTLAKCFADYAPFLGISQPASDFIMYCPQKQEINATLASVVFNNTPPISTDPIEIYISTKSDSKIMEKFCKDCFHAVKYEAVMMNDAGFKVHQDLNLLHRKILKVYSPPTMNYRELVPNEILSVNPSKQRLLQLITWFTRTYMKKYAKPKCLNCRQSTVVFQEDRPPTRTEKEQGAIGVKRFLCHHCKAAIRIPEYENPELINRVRTGSLIEQCILFGTILRCLDYHVRFCKLISHSRVWLEVFDPEEKRFIPCNLDFGSIENPLIFVGRGIQVAHVVAVGPYDCSDVTFKYTNNIDQVIEERNEIVDEESFQQILSLKSVMWRNDVTDDLIELSNQLTNEDMEHFIPVDREPTNEEKTSPLLFENYTSRY</sequence>
<reference evidence="1" key="1">
    <citation type="submission" date="2006-10" db="EMBL/GenBank/DDBJ databases">
        <authorList>
            <person name="Amadeo P."/>
            <person name="Zhao Q."/>
            <person name="Wortman J."/>
            <person name="Fraser-Liggett C."/>
            <person name="Carlton J."/>
        </authorList>
    </citation>
    <scope>NUCLEOTIDE SEQUENCE</scope>
    <source>
        <strain evidence="1">G3</strain>
    </source>
</reference>
<reference evidence="1" key="2">
    <citation type="journal article" date="2007" name="Science">
        <title>Draft genome sequence of the sexually transmitted pathogen Trichomonas vaginalis.</title>
        <authorList>
            <person name="Carlton J.M."/>
            <person name="Hirt R.P."/>
            <person name="Silva J.C."/>
            <person name="Delcher A.L."/>
            <person name="Schatz M."/>
            <person name="Zhao Q."/>
            <person name="Wortman J.R."/>
            <person name="Bidwell S.L."/>
            <person name="Alsmark U.C.M."/>
            <person name="Besteiro S."/>
            <person name="Sicheritz-Ponten T."/>
            <person name="Noel C.J."/>
            <person name="Dacks J.B."/>
            <person name="Foster P.G."/>
            <person name="Simillion C."/>
            <person name="Van de Peer Y."/>
            <person name="Miranda-Saavedra D."/>
            <person name="Barton G.J."/>
            <person name="Westrop G.D."/>
            <person name="Mueller S."/>
            <person name="Dessi D."/>
            <person name="Fiori P.L."/>
            <person name="Ren Q."/>
            <person name="Paulsen I."/>
            <person name="Zhang H."/>
            <person name="Bastida-Corcuera F.D."/>
            <person name="Simoes-Barbosa A."/>
            <person name="Brown M.T."/>
            <person name="Hayes R.D."/>
            <person name="Mukherjee M."/>
            <person name="Okumura C.Y."/>
            <person name="Schneider R."/>
            <person name="Smith A.J."/>
            <person name="Vanacova S."/>
            <person name="Villalvazo M."/>
            <person name="Haas B.J."/>
            <person name="Pertea M."/>
            <person name="Feldblyum T.V."/>
            <person name="Utterback T.R."/>
            <person name="Shu C.L."/>
            <person name="Osoegawa K."/>
            <person name="de Jong P.J."/>
            <person name="Hrdy I."/>
            <person name="Horvathova L."/>
            <person name="Zubacova Z."/>
            <person name="Dolezal P."/>
            <person name="Malik S.B."/>
            <person name="Logsdon J.M. Jr."/>
            <person name="Henze K."/>
            <person name="Gupta A."/>
            <person name="Wang C.C."/>
            <person name="Dunne R.L."/>
            <person name="Upcroft J.A."/>
            <person name="Upcroft P."/>
            <person name="White O."/>
            <person name="Salzberg S.L."/>
            <person name="Tang P."/>
            <person name="Chiu C.-H."/>
            <person name="Lee Y.-S."/>
            <person name="Embley T.M."/>
            <person name="Coombs G.H."/>
            <person name="Mottram J.C."/>
            <person name="Tachezy J."/>
            <person name="Fraser-Liggett C.M."/>
            <person name="Johnson P.J."/>
        </authorList>
    </citation>
    <scope>NUCLEOTIDE SEQUENCE [LARGE SCALE GENOMIC DNA]</scope>
    <source>
        <strain evidence="1">G3</strain>
    </source>
</reference>
<dbReference type="AlphaFoldDB" id="A2DGM6"/>
<dbReference type="FunFam" id="2.20.25.10:FF:000105">
    <property type="entry name" value="Uncharacterized protein"/>
    <property type="match status" value="1"/>
</dbReference>
<name>A2DGM6_TRIV3</name>
<keyword evidence="2" id="KW-1185">Reference proteome</keyword>
<organism evidence="1 2">
    <name type="scientific">Trichomonas vaginalis (strain ATCC PRA-98 / G3)</name>
    <dbReference type="NCBI Taxonomy" id="412133"/>
    <lineage>
        <taxon>Eukaryota</taxon>
        <taxon>Metamonada</taxon>
        <taxon>Parabasalia</taxon>
        <taxon>Trichomonadida</taxon>
        <taxon>Trichomonadidae</taxon>
        <taxon>Trichomonas</taxon>
    </lineage>
</organism>
<accession>A2DGM6</accession>
<dbReference type="eggNOG" id="KOG0909">
    <property type="taxonomic scope" value="Eukaryota"/>
</dbReference>
<dbReference type="Gene3D" id="3.10.620.30">
    <property type="match status" value="1"/>
</dbReference>